<comment type="caution">
    <text evidence="1">The sequence shown here is derived from an EMBL/GenBank/DDBJ whole genome shotgun (WGS) entry which is preliminary data.</text>
</comment>
<sequence>MDSITVKSGRLIRKQEDRWITVRGKKVKITPRKLGAPAASEAAQEIVQLTQRDVAIDDEKATIYNQMTQVGIQSPEHGKLLAEYEELTEEARVGGIRIRELTPTVDQAEVVRLLGEGNK</sequence>
<dbReference type="AlphaFoldDB" id="X0T6A8"/>
<accession>X0T6A8</accession>
<name>X0T6A8_9ZZZZ</name>
<proteinExistence type="predicted"/>
<organism evidence="1">
    <name type="scientific">marine sediment metagenome</name>
    <dbReference type="NCBI Taxonomy" id="412755"/>
    <lineage>
        <taxon>unclassified sequences</taxon>
        <taxon>metagenomes</taxon>
        <taxon>ecological metagenomes</taxon>
    </lineage>
</organism>
<reference evidence="1" key="1">
    <citation type="journal article" date="2014" name="Front. Microbiol.">
        <title>High frequency of phylogenetically diverse reductive dehalogenase-homologous genes in deep subseafloor sedimentary metagenomes.</title>
        <authorList>
            <person name="Kawai M."/>
            <person name="Futagami T."/>
            <person name="Toyoda A."/>
            <person name="Takaki Y."/>
            <person name="Nishi S."/>
            <person name="Hori S."/>
            <person name="Arai W."/>
            <person name="Tsubouchi T."/>
            <person name="Morono Y."/>
            <person name="Uchiyama I."/>
            <person name="Ito T."/>
            <person name="Fujiyama A."/>
            <person name="Inagaki F."/>
            <person name="Takami H."/>
        </authorList>
    </citation>
    <scope>NUCLEOTIDE SEQUENCE</scope>
    <source>
        <strain evidence="1">Expedition CK06-06</strain>
    </source>
</reference>
<dbReference type="EMBL" id="BARS01004008">
    <property type="protein sequence ID" value="GAF71610.1"/>
    <property type="molecule type" value="Genomic_DNA"/>
</dbReference>
<evidence type="ECO:0000313" key="1">
    <source>
        <dbReference type="EMBL" id="GAF71610.1"/>
    </source>
</evidence>
<gene>
    <name evidence="1" type="ORF">S01H1_07811</name>
</gene>
<protein>
    <submittedName>
        <fullName evidence="1">Uncharacterized protein</fullName>
    </submittedName>
</protein>